<sequence>MQSLIRFLWLDACVVLSHLAHRAVRIIGEIIHDEAQCRSPEWIVRGWGFFLRSCPASPDLLQGLAEVENGQTDEFHRCAEPEDLHNVVQWLKTCNPSPDLMARYEYVLDRCIKVKSWRGIDYSFEYLEGRWVEWWERVKST</sequence>
<name>A0A8H6WQX6_9AGAR</name>
<evidence type="ECO:0000256" key="1">
    <source>
        <dbReference type="SAM" id="SignalP"/>
    </source>
</evidence>
<dbReference type="EMBL" id="JACAZI010000047">
    <property type="protein sequence ID" value="KAF7326447.1"/>
    <property type="molecule type" value="Genomic_DNA"/>
</dbReference>
<reference evidence="2" key="1">
    <citation type="submission" date="2020-05" db="EMBL/GenBank/DDBJ databases">
        <title>Mycena genomes resolve the evolution of fungal bioluminescence.</title>
        <authorList>
            <person name="Tsai I.J."/>
        </authorList>
    </citation>
    <scope>NUCLEOTIDE SEQUENCE</scope>
    <source>
        <strain evidence="2">CCC161011</strain>
    </source>
</reference>
<organism evidence="2 3">
    <name type="scientific">Mycena venus</name>
    <dbReference type="NCBI Taxonomy" id="2733690"/>
    <lineage>
        <taxon>Eukaryota</taxon>
        <taxon>Fungi</taxon>
        <taxon>Dikarya</taxon>
        <taxon>Basidiomycota</taxon>
        <taxon>Agaricomycotina</taxon>
        <taxon>Agaricomycetes</taxon>
        <taxon>Agaricomycetidae</taxon>
        <taxon>Agaricales</taxon>
        <taxon>Marasmiineae</taxon>
        <taxon>Mycenaceae</taxon>
        <taxon>Mycena</taxon>
    </lineage>
</organism>
<dbReference type="Proteomes" id="UP000620124">
    <property type="component" value="Unassembled WGS sequence"/>
</dbReference>
<keyword evidence="3" id="KW-1185">Reference proteome</keyword>
<keyword evidence="1" id="KW-0732">Signal</keyword>
<dbReference type="OrthoDB" id="5967843at2759"/>
<accession>A0A8H6WQX6</accession>
<feature type="signal peptide" evidence="1">
    <location>
        <begin position="1"/>
        <end position="19"/>
    </location>
</feature>
<comment type="caution">
    <text evidence="2">The sequence shown here is derived from an EMBL/GenBank/DDBJ whole genome shotgun (WGS) entry which is preliminary data.</text>
</comment>
<protein>
    <submittedName>
        <fullName evidence="2">Uncharacterized protein</fullName>
    </submittedName>
</protein>
<gene>
    <name evidence="2" type="ORF">MVEN_02615300</name>
</gene>
<evidence type="ECO:0000313" key="2">
    <source>
        <dbReference type="EMBL" id="KAF7326447.1"/>
    </source>
</evidence>
<evidence type="ECO:0000313" key="3">
    <source>
        <dbReference type="Proteomes" id="UP000620124"/>
    </source>
</evidence>
<dbReference type="AlphaFoldDB" id="A0A8H6WQX6"/>
<proteinExistence type="predicted"/>
<feature type="chain" id="PRO_5034003661" evidence="1">
    <location>
        <begin position="20"/>
        <end position="141"/>
    </location>
</feature>